<dbReference type="AlphaFoldDB" id="A0A0U5BED9"/>
<dbReference type="KEGG" id="asz:ASN_3815"/>
<keyword evidence="3" id="KW-1185">Reference proteome</keyword>
<feature type="region of interest" description="Disordered" evidence="1">
    <location>
        <begin position="1"/>
        <end position="21"/>
    </location>
</feature>
<dbReference type="EMBL" id="LN606600">
    <property type="protein sequence ID" value="CEF43029.1"/>
    <property type="molecule type" value="Genomic_DNA"/>
</dbReference>
<evidence type="ECO:0000256" key="1">
    <source>
        <dbReference type="SAM" id="MobiDB-lite"/>
    </source>
</evidence>
<sequence length="91" mass="10260">MHAVDDIGQHDSHGGMGDPNALDEESRLKFLIDKNALDPRTDHRLSRIGYLEVSGDGFEMRLLAMHLRGKALLFHKASFAFEQYDVFAQTS</sequence>
<proteinExistence type="predicted"/>
<reference evidence="3" key="1">
    <citation type="submission" date="2014-09" db="EMBL/GenBank/DDBJ databases">
        <authorList>
            <person name="Illeghems K.G."/>
        </authorList>
    </citation>
    <scope>NUCLEOTIDE SEQUENCE [LARGE SCALE GENOMIC DNA]</scope>
    <source>
        <strain evidence="3">108B</strain>
    </source>
</reference>
<organism evidence="2 3">
    <name type="scientific">Acetobacter senegalensis</name>
    <dbReference type="NCBI Taxonomy" id="446692"/>
    <lineage>
        <taxon>Bacteria</taxon>
        <taxon>Pseudomonadati</taxon>
        <taxon>Pseudomonadota</taxon>
        <taxon>Alphaproteobacteria</taxon>
        <taxon>Acetobacterales</taxon>
        <taxon>Acetobacteraceae</taxon>
        <taxon>Acetobacter</taxon>
    </lineage>
</organism>
<protein>
    <submittedName>
        <fullName evidence="2">Uncharacterized protein</fullName>
    </submittedName>
</protein>
<dbReference type="Proteomes" id="UP000056109">
    <property type="component" value="Chromosome I"/>
</dbReference>
<dbReference type="PATRIC" id="fig|446692.3.peg.4048"/>
<evidence type="ECO:0000313" key="3">
    <source>
        <dbReference type="Proteomes" id="UP000056109"/>
    </source>
</evidence>
<evidence type="ECO:0000313" key="2">
    <source>
        <dbReference type="EMBL" id="CEF43029.1"/>
    </source>
</evidence>
<gene>
    <name evidence="2" type="ORF">ASN_3815</name>
</gene>
<accession>A0A0U5BED9</accession>
<name>A0A0U5BED9_9PROT</name>
<feature type="compositionally biased region" description="Basic and acidic residues" evidence="1">
    <location>
        <begin position="1"/>
        <end position="13"/>
    </location>
</feature>